<reference evidence="1 2" key="1">
    <citation type="submission" date="2019-02" db="EMBL/GenBank/DDBJ databases">
        <title>Deep-cultivation of Planctomycetes and their phenomic and genomic characterization uncovers novel biology.</title>
        <authorList>
            <person name="Wiegand S."/>
            <person name="Jogler M."/>
            <person name="Boedeker C."/>
            <person name="Pinto D."/>
            <person name="Vollmers J."/>
            <person name="Rivas-Marin E."/>
            <person name="Kohn T."/>
            <person name="Peeters S.H."/>
            <person name="Heuer A."/>
            <person name="Rast P."/>
            <person name="Oberbeckmann S."/>
            <person name="Bunk B."/>
            <person name="Jeske O."/>
            <person name="Meyerdierks A."/>
            <person name="Storesund J.E."/>
            <person name="Kallscheuer N."/>
            <person name="Luecker S."/>
            <person name="Lage O.M."/>
            <person name="Pohl T."/>
            <person name="Merkel B.J."/>
            <person name="Hornburger P."/>
            <person name="Mueller R.-W."/>
            <person name="Bruemmer F."/>
            <person name="Labrenz M."/>
            <person name="Spormann A.M."/>
            <person name="Op Den Camp H."/>
            <person name="Overmann J."/>
            <person name="Amann R."/>
            <person name="Jetten M.S.M."/>
            <person name="Mascher T."/>
            <person name="Medema M.H."/>
            <person name="Devos D.P."/>
            <person name="Kaster A.-K."/>
            <person name="Ovreas L."/>
            <person name="Rohde M."/>
            <person name="Galperin M.Y."/>
            <person name="Jogler C."/>
        </authorList>
    </citation>
    <scope>NUCLEOTIDE SEQUENCE [LARGE SCALE GENOMIC DNA]</scope>
    <source>
        <strain evidence="1 2">Poly41</strain>
    </source>
</reference>
<proteinExistence type="predicted"/>
<keyword evidence="2" id="KW-1185">Reference proteome</keyword>
<comment type="caution">
    <text evidence="1">The sequence shown here is derived from an EMBL/GenBank/DDBJ whole genome shotgun (WGS) entry which is preliminary data.</text>
</comment>
<accession>A0A5C6E047</accession>
<organism evidence="1 2">
    <name type="scientific">Novipirellula artificiosorum</name>
    <dbReference type="NCBI Taxonomy" id="2528016"/>
    <lineage>
        <taxon>Bacteria</taxon>
        <taxon>Pseudomonadati</taxon>
        <taxon>Planctomycetota</taxon>
        <taxon>Planctomycetia</taxon>
        <taxon>Pirellulales</taxon>
        <taxon>Pirellulaceae</taxon>
        <taxon>Novipirellula</taxon>
    </lineage>
</organism>
<evidence type="ECO:0000313" key="1">
    <source>
        <dbReference type="EMBL" id="TWU42242.1"/>
    </source>
</evidence>
<name>A0A5C6E047_9BACT</name>
<dbReference type="EMBL" id="SJPV01000001">
    <property type="protein sequence ID" value="TWU42242.1"/>
    <property type="molecule type" value="Genomic_DNA"/>
</dbReference>
<evidence type="ECO:0000313" key="2">
    <source>
        <dbReference type="Proteomes" id="UP000319143"/>
    </source>
</evidence>
<dbReference type="Proteomes" id="UP000319143">
    <property type="component" value="Unassembled WGS sequence"/>
</dbReference>
<gene>
    <name evidence="1" type="ORF">Poly41_05380</name>
</gene>
<dbReference type="AlphaFoldDB" id="A0A5C6E047"/>
<protein>
    <submittedName>
        <fullName evidence="1">Uncharacterized protein</fullName>
    </submittedName>
</protein>
<sequence length="374" mass="41075">MLNWRASRRVEARLAPLREVGKPISIQDLQPSEVGEELNAAKAVERYADELRSFDRQLAEATRDSVTDDQFDEGSMLVAKSIVQEFSELNEALRKASRLPAYQPDLDYSHGPSPFMDQLIDQEISPRTITRALYGHGLMSLADGKTDDAVEDAIAILRWSDHVARQPLLLNHLVGTALYMQGIQLSGRCLYAGDASPAAREMLLQACSNESKLLANYEMTLDTERAFGISSFDSFPGSRFMLMLGELAAYLDVVSEFQSFSEKPTGIAPDQPTSASIFAGSSWSALQQGLVSLRRKQALSRTVRILAAWQDAGGEIGTTLTELDLPEAVTTDPYDGSQMKWKGVGDTIAIYSVGRDMIDDEGSIEDGRDIGIEP</sequence>